<protein>
    <submittedName>
        <fullName evidence="3">Teicoplanin resistance protein VanZ</fullName>
    </submittedName>
</protein>
<dbReference type="AlphaFoldDB" id="A0A7X3FKT4"/>
<sequence length="371" mass="42723">MLTFYLFPISYAIATFPIAAVLFTLPFLLFQYRKHGYINKYRAFLLYLFLLYMMNALYLVILPLPASIHNEPPQAASYVQLVPFHFVLDILKETAVDPQQPATYLHLLKERAFLQVVFNVLLTVPFGIFLRYYFRVRWAACLLLSFSLALFFEITQVTGLYGIYDYPYRLFDIDDLLTNTTGGMAGFVAAAWISAVLPRMDKLDEHVDFSAKRVTYTRRGLAFMMDWFLALPLLTFLTALDFPYPFVSMVLVYFMVIPYATNGFTAGKWIVRIRLQGKGKRIRLSELLIRYGLLYLLLGGLHVLMLPIGSSSLPNVAKALCTVGLFVTDMTLGIHLLRCVFNRSRRLFYEAKSGTRHVIHWDEENKSRVQA</sequence>
<feature type="domain" description="VanZ-like" evidence="2">
    <location>
        <begin position="49"/>
        <end position="192"/>
    </location>
</feature>
<feature type="transmembrane region" description="Helical" evidence="1">
    <location>
        <begin position="246"/>
        <end position="271"/>
    </location>
</feature>
<dbReference type="InterPro" id="IPR006976">
    <property type="entry name" value="VanZ-like"/>
</dbReference>
<dbReference type="PIRSF" id="PIRSF031578">
    <property type="entry name" value="Uncharacterised_Vanz_RDD-cont"/>
    <property type="match status" value="1"/>
</dbReference>
<keyword evidence="4" id="KW-1185">Reference proteome</keyword>
<dbReference type="InterPro" id="IPR021192">
    <property type="entry name" value="UCP031578_Vanz/RDD"/>
</dbReference>
<dbReference type="PANTHER" id="PTHR36834">
    <property type="entry name" value="MEMBRANE PROTEIN-RELATED"/>
    <property type="match status" value="1"/>
</dbReference>
<feature type="transmembrane region" description="Helical" evidence="1">
    <location>
        <begin position="112"/>
        <end position="134"/>
    </location>
</feature>
<feature type="transmembrane region" description="Helical" evidence="1">
    <location>
        <begin position="292"/>
        <end position="310"/>
    </location>
</feature>
<feature type="transmembrane region" description="Helical" evidence="1">
    <location>
        <begin position="176"/>
        <end position="200"/>
    </location>
</feature>
<dbReference type="Pfam" id="PF04892">
    <property type="entry name" value="VanZ"/>
    <property type="match status" value="1"/>
</dbReference>
<feature type="transmembrane region" description="Helical" evidence="1">
    <location>
        <begin position="316"/>
        <end position="337"/>
    </location>
</feature>
<dbReference type="RefSeq" id="WP_157337611.1">
    <property type="nucleotide sequence ID" value="NZ_RHLK01000011.1"/>
</dbReference>
<comment type="caution">
    <text evidence="3">The sequence shown here is derived from an EMBL/GenBank/DDBJ whole genome shotgun (WGS) entry which is preliminary data.</text>
</comment>
<accession>A0A7X3FKT4</accession>
<dbReference type="InterPro" id="IPR053150">
    <property type="entry name" value="Teicoplanin_resist-assoc"/>
</dbReference>
<proteinExistence type="predicted"/>
<organism evidence="3 4">
    <name type="scientific">Paenibacillus lutrae</name>
    <dbReference type="NCBI Taxonomy" id="2078573"/>
    <lineage>
        <taxon>Bacteria</taxon>
        <taxon>Bacillati</taxon>
        <taxon>Bacillota</taxon>
        <taxon>Bacilli</taxon>
        <taxon>Bacillales</taxon>
        <taxon>Paenibacillaceae</taxon>
        <taxon>Paenibacillus</taxon>
    </lineage>
</organism>
<reference evidence="3 4" key="1">
    <citation type="journal article" date="2019" name="Microorganisms">
        <title>Paenibacillus lutrae sp. nov., A Chitinolytic Species Isolated from A River Otter in Castril Natural Park, Granada, Spain.</title>
        <authorList>
            <person name="Rodriguez M."/>
            <person name="Reina J.C."/>
            <person name="Bejar V."/>
            <person name="Llamas I."/>
        </authorList>
    </citation>
    <scope>NUCLEOTIDE SEQUENCE [LARGE SCALE GENOMIC DNA]</scope>
    <source>
        <strain evidence="3 4">N10</strain>
    </source>
</reference>
<keyword evidence="1" id="KW-1133">Transmembrane helix</keyword>
<evidence type="ECO:0000313" key="3">
    <source>
        <dbReference type="EMBL" id="MVP01324.1"/>
    </source>
</evidence>
<keyword evidence="1" id="KW-0472">Membrane</keyword>
<dbReference type="Proteomes" id="UP000490800">
    <property type="component" value="Unassembled WGS sequence"/>
</dbReference>
<feature type="transmembrane region" description="Helical" evidence="1">
    <location>
        <begin position="221"/>
        <end position="240"/>
    </location>
</feature>
<evidence type="ECO:0000256" key="1">
    <source>
        <dbReference type="SAM" id="Phobius"/>
    </source>
</evidence>
<dbReference type="PANTHER" id="PTHR36834:SF1">
    <property type="entry name" value="INTEGRAL MEMBRANE PROTEIN"/>
    <property type="match status" value="1"/>
</dbReference>
<feature type="transmembrane region" description="Helical" evidence="1">
    <location>
        <begin position="44"/>
        <end position="64"/>
    </location>
</feature>
<name>A0A7X3FKT4_9BACL</name>
<evidence type="ECO:0000313" key="4">
    <source>
        <dbReference type="Proteomes" id="UP000490800"/>
    </source>
</evidence>
<gene>
    <name evidence="3" type="ORF">EDM21_17650</name>
</gene>
<keyword evidence="1" id="KW-0812">Transmembrane</keyword>
<dbReference type="EMBL" id="RHLK01000011">
    <property type="protein sequence ID" value="MVP01324.1"/>
    <property type="molecule type" value="Genomic_DNA"/>
</dbReference>
<dbReference type="OrthoDB" id="4822551at2"/>
<feature type="transmembrane region" description="Helical" evidence="1">
    <location>
        <begin position="141"/>
        <end position="164"/>
    </location>
</feature>
<evidence type="ECO:0000259" key="2">
    <source>
        <dbReference type="Pfam" id="PF04892"/>
    </source>
</evidence>
<feature type="transmembrane region" description="Helical" evidence="1">
    <location>
        <begin position="6"/>
        <end position="32"/>
    </location>
</feature>